<dbReference type="OrthoDB" id="387343at2759"/>
<evidence type="ECO:0000313" key="3">
    <source>
        <dbReference type="EMBL" id="ETW59520.1"/>
    </source>
</evidence>
<accession>A0A024X372</accession>
<feature type="transmembrane region" description="Helical" evidence="1">
    <location>
        <begin position="188"/>
        <end position="215"/>
    </location>
</feature>
<gene>
    <name evidence="3" type="ORF">PFMC_04709</name>
</gene>
<sequence length="241" mass="28684">MYLLYITYILLLLYLSNEQEQMIRIKEETIVNDKYSRNALINYDEKDCIHNKLGSSFLKNYTFYYLKNNVLNKDSFDLALQNYKHFFENNKTLCILSILNVLIILFPLFLYLIFSIVIILPVFFLLCSLFFCMLPLIYPLIKDKIQIKIKEEIIFCTSITAGSFFFFISILFIYLIPFINFFLYPFNAIFMPLVSTLILPIILFINILACVIYLFQYTEVFLSMKCTTKNVFRNVLLKMSY</sequence>
<organism evidence="3 4">
    <name type="scientific">Plasmodium falciparum (isolate Camp / Malaysia)</name>
    <dbReference type="NCBI Taxonomy" id="5835"/>
    <lineage>
        <taxon>Eukaryota</taxon>
        <taxon>Sar</taxon>
        <taxon>Alveolata</taxon>
        <taxon>Apicomplexa</taxon>
        <taxon>Aconoidasida</taxon>
        <taxon>Haemosporida</taxon>
        <taxon>Plasmodiidae</taxon>
        <taxon>Plasmodium</taxon>
        <taxon>Plasmodium (Laverania)</taxon>
    </lineage>
</organism>
<dbReference type="Proteomes" id="UP000030694">
    <property type="component" value="Unassembled WGS sequence"/>
</dbReference>
<feature type="signal peptide" evidence="2">
    <location>
        <begin position="1"/>
        <end position="18"/>
    </location>
</feature>
<keyword evidence="1" id="KW-0472">Membrane</keyword>
<feature type="chain" id="PRO_5001537776" evidence="2">
    <location>
        <begin position="19"/>
        <end position="241"/>
    </location>
</feature>
<dbReference type="OMA" id="CTCITIG"/>
<proteinExistence type="predicted"/>
<evidence type="ECO:0000256" key="1">
    <source>
        <dbReference type="SAM" id="Phobius"/>
    </source>
</evidence>
<reference evidence="3 4" key="1">
    <citation type="submission" date="2013-02" db="EMBL/GenBank/DDBJ databases">
        <title>The Genome Annotation of Plasmodium falciparum CAMP/Malaysia.</title>
        <authorList>
            <consortium name="The Broad Institute Genome Sequencing Platform"/>
            <consortium name="The Broad Institute Genome Sequencing Center for Infectious Disease"/>
            <person name="Neafsey D."/>
            <person name="Hoffman S."/>
            <person name="Volkman S."/>
            <person name="Rosenthal P."/>
            <person name="Walker B."/>
            <person name="Young S.K."/>
            <person name="Zeng Q."/>
            <person name="Gargeya S."/>
            <person name="Fitzgerald M."/>
            <person name="Haas B."/>
            <person name="Abouelleil A."/>
            <person name="Allen A.W."/>
            <person name="Alvarado L."/>
            <person name="Arachchi H.M."/>
            <person name="Berlin A.M."/>
            <person name="Chapman S.B."/>
            <person name="Gainer-Dewar J."/>
            <person name="Goldberg J."/>
            <person name="Griggs A."/>
            <person name="Gujja S."/>
            <person name="Hansen M."/>
            <person name="Howarth C."/>
            <person name="Imamovic A."/>
            <person name="Ireland A."/>
            <person name="Larimer J."/>
            <person name="McCowan C."/>
            <person name="Murphy C."/>
            <person name="Pearson M."/>
            <person name="Poon T.W."/>
            <person name="Priest M."/>
            <person name="Roberts A."/>
            <person name="Saif S."/>
            <person name="Shea T."/>
            <person name="Sisk P."/>
            <person name="Sykes S."/>
            <person name="Wortman J."/>
            <person name="Nusbaum C."/>
            <person name="Birren B."/>
        </authorList>
    </citation>
    <scope>NUCLEOTIDE SEQUENCE [LARGE SCALE GENOMIC DNA]</scope>
    <source>
        <strain evidence="3 4">CAMP/Malaysia</strain>
    </source>
</reference>
<feature type="transmembrane region" description="Helical" evidence="1">
    <location>
        <begin position="93"/>
        <end position="112"/>
    </location>
</feature>
<feature type="transmembrane region" description="Helical" evidence="1">
    <location>
        <begin position="153"/>
        <end position="176"/>
    </location>
</feature>
<keyword evidence="1" id="KW-1133">Transmembrane helix</keyword>
<reference evidence="3 4" key="2">
    <citation type="submission" date="2013-02" db="EMBL/GenBank/DDBJ databases">
        <title>The Genome Sequence of Plasmodium falciparum CAMP/Malaysia.</title>
        <authorList>
            <consortium name="The Broad Institute Genome Sequencing Platform"/>
            <consortium name="The Broad Institute Genome Sequencing Center for Infectious Disease"/>
            <person name="Neafsey D."/>
            <person name="Cheeseman I."/>
            <person name="Volkman S."/>
            <person name="Adams J."/>
            <person name="Walker B."/>
            <person name="Young S.K."/>
            <person name="Zeng Q."/>
            <person name="Gargeya S."/>
            <person name="Fitzgerald M."/>
            <person name="Haas B."/>
            <person name="Abouelleil A."/>
            <person name="Alvarado L."/>
            <person name="Arachchi H.M."/>
            <person name="Berlin A.M."/>
            <person name="Chapman S.B."/>
            <person name="Dewar J."/>
            <person name="Goldberg J."/>
            <person name="Griggs A."/>
            <person name="Gujja S."/>
            <person name="Hansen M."/>
            <person name="Howarth C."/>
            <person name="Imamovic A."/>
            <person name="Larimer J."/>
            <person name="McCowan C."/>
            <person name="Murphy C."/>
            <person name="Neiman D."/>
            <person name="Pearson M."/>
            <person name="Priest M."/>
            <person name="Roberts A."/>
            <person name="Saif S."/>
            <person name="Shea T."/>
            <person name="Sisk P."/>
            <person name="Sykes S."/>
            <person name="Wortman J."/>
            <person name="Nusbaum C."/>
            <person name="Birren B."/>
        </authorList>
    </citation>
    <scope>NUCLEOTIDE SEQUENCE [LARGE SCALE GENOMIC DNA]</scope>
    <source>
        <strain evidence="3 4">CAMP/Malaysia</strain>
    </source>
</reference>
<feature type="transmembrane region" description="Helical" evidence="1">
    <location>
        <begin position="118"/>
        <end position="141"/>
    </location>
</feature>
<dbReference type="AlphaFoldDB" id="A0A024X372"/>
<name>A0A024X372_PLAFC</name>
<evidence type="ECO:0000256" key="2">
    <source>
        <dbReference type="SAM" id="SignalP"/>
    </source>
</evidence>
<evidence type="ECO:0000313" key="4">
    <source>
        <dbReference type="Proteomes" id="UP000030694"/>
    </source>
</evidence>
<protein>
    <submittedName>
        <fullName evidence="3">Uncharacterized protein</fullName>
    </submittedName>
</protein>
<dbReference type="EMBL" id="KI927544">
    <property type="protein sequence ID" value="ETW59520.1"/>
    <property type="molecule type" value="Genomic_DNA"/>
</dbReference>
<keyword evidence="2" id="KW-0732">Signal</keyword>
<keyword evidence="1" id="KW-0812">Transmembrane</keyword>